<reference evidence="1 2" key="1">
    <citation type="journal article" date="2021" name="Elife">
        <title>Chloroplast acquisition without the gene transfer in kleptoplastic sea slugs, Plakobranchus ocellatus.</title>
        <authorList>
            <person name="Maeda T."/>
            <person name="Takahashi S."/>
            <person name="Yoshida T."/>
            <person name="Shimamura S."/>
            <person name="Takaki Y."/>
            <person name="Nagai Y."/>
            <person name="Toyoda A."/>
            <person name="Suzuki Y."/>
            <person name="Arimoto A."/>
            <person name="Ishii H."/>
            <person name="Satoh N."/>
            <person name="Nishiyama T."/>
            <person name="Hasebe M."/>
            <person name="Maruyama T."/>
            <person name="Minagawa J."/>
            <person name="Obokata J."/>
            <person name="Shigenobu S."/>
        </authorList>
    </citation>
    <scope>NUCLEOTIDE SEQUENCE [LARGE SCALE GENOMIC DNA]</scope>
</reference>
<evidence type="ECO:0008006" key="3">
    <source>
        <dbReference type="Google" id="ProtNLM"/>
    </source>
</evidence>
<proteinExistence type="predicted"/>
<evidence type="ECO:0000313" key="2">
    <source>
        <dbReference type="Proteomes" id="UP000762676"/>
    </source>
</evidence>
<dbReference type="AlphaFoldDB" id="A0AAV4FJC2"/>
<accession>A0AAV4FJC2</accession>
<name>A0AAV4FJC2_9GAST</name>
<organism evidence="1 2">
    <name type="scientific">Elysia marginata</name>
    <dbReference type="NCBI Taxonomy" id="1093978"/>
    <lineage>
        <taxon>Eukaryota</taxon>
        <taxon>Metazoa</taxon>
        <taxon>Spiralia</taxon>
        <taxon>Lophotrochozoa</taxon>
        <taxon>Mollusca</taxon>
        <taxon>Gastropoda</taxon>
        <taxon>Heterobranchia</taxon>
        <taxon>Euthyneura</taxon>
        <taxon>Panpulmonata</taxon>
        <taxon>Sacoglossa</taxon>
        <taxon>Placobranchoidea</taxon>
        <taxon>Plakobranchidae</taxon>
        <taxon>Elysia</taxon>
    </lineage>
</organism>
<evidence type="ECO:0000313" key="1">
    <source>
        <dbReference type="EMBL" id="GFR73029.1"/>
    </source>
</evidence>
<keyword evidence="2" id="KW-1185">Reference proteome</keyword>
<comment type="caution">
    <text evidence="1">The sequence shown here is derived from an EMBL/GenBank/DDBJ whole genome shotgun (WGS) entry which is preliminary data.</text>
</comment>
<sequence length="104" mass="11759">MHIIQHTKQTLLYYENDLWCKKSSCFDITMGSFGGAEACELVGLHILAKLQSLEVNVGLYRDDGLAVPDKNPKQIEDMKKKICKIFKNNGLDITIAANKRVLDF</sequence>
<protein>
    <recommendedName>
        <fullName evidence="3">Reverse transcriptase domain-containing protein</fullName>
    </recommendedName>
</protein>
<gene>
    <name evidence="1" type="ORF">ElyMa_000394700</name>
</gene>
<dbReference type="EMBL" id="BMAT01000778">
    <property type="protein sequence ID" value="GFR73029.1"/>
    <property type="molecule type" value="Genomic_DNA"/>
</dbReference>
<dbReference type="Proteomes" id="UP000762676">
    <property type="component" value="Unassembled WGS sequence"/>
</dbReference>